<protein>
    <submittedName>
        <fullName evidence="1">Uncharacterized protein</fullName>
    </submittedName>
</protein>
<reference evidence="1 2" key="1">
    <citation type="submission" date="2018-08" db="EMBL/GenBank/DDBJ databases">
        <title>A genome reference for cultivated species of the human gut microbiota.</title>
        <authorList>
            <person name="Zou Y."/>
            <person name="Xue W."/>
            <person name="Luo G."/>
        </authorList>
    </citation>
    <scope>NUCLEOTIDE SEQUENCE [LARGE SCALE GENOMIC DNA]</scope>
    <source>
        <strain evidence="1 2">AF19-21</strain>
    </source>
</reference>
<evidence type="ECO:0000313" key="1">
    <source>
        <dbReference type="EMBL" id="RGC33716.1"/>
    </source>
</evidence>
<proteinExistence type="predicted"/>
<comment type="caution">
    <text evidence="1">The sequence shown here is derived from an EMBL/GenBank/DDBJ whole genome shotgun (WGS) entry which is preliminary data.</text>
</comment>
<organism evidence="1 2">
    <name type="scientific">Hungatella hathewayi</name>
    <dbReference type="NCBI Taxonomy" id="154046"/>
    <lineage>
        <taxon>Bacteria</taxon>
        <taxon>Bacillati</taxon>
        <taxon>Bacillota</taxon>
        <taxon>Clostridia</taxon>
        <taxon>Lachnospirales</taxon>
        <taxon>Lachnospiraceae</taxon>
        <taxon>Hungatella</taxon>
    </lineage>
</organism>
<name>A0A3E2WZ07_9FIRM</name>
<dbReference type="Proteomes" id="UP000261111">
    <property type="component" value="Unassembled WGS sequence"/>
</dbReference>
<evidence type="ECO:0000313" key="2">
    <source>
        <dbReference type="Proteomes" id="UP000261111"/>
    </source>
</evidence>
<sequence>MNGIGLAGILYLREGLEDWGIGKGLKQCAERYKLICIKSDENLPENFLDKQVVFVNNLLYNMYSGLYIG</sequence>
<gene>
    <name evidence="1" type="ORF">DWX41_05985</name>
</gene>
<dbReference type="AlphaFoldDB" id="A0A3E2WZ07"/>
<dbReference type="EMBL" id="QVIA01000005">
    <property type="protein sequence ID" value="RGC33716.1"/>
    <property type="molecule type" value="Genomic_DNA"/>
</dbReference>
<accession>A0A3E2WZ07</accession>